<sequence length="230" mass="26579">MKRLKKIKSISKNNTAKKYKVVFIDWNGTLSGSKFWGHLEYTNNDLFRKIEDTLFGSLRGLLKPWMKGELKSEDVIRSISDQANIPYTTIFDEFLYSCQHMELVSNEIPLLVREFQKRGSKVVIATDNMDSFTRWTARYMDLYTLYDDILSSSSLRGMKKDINRDGNSIFFSDYIKRENLKPGDSVLIDDSPDDIETIKNFGIDYIQIEPVVGLIPALKKILAPQQLLNI</sequence>
<name>A0A0G1D393_9BACT</name>
<dbReference type="InterPro" id="IPR023214">
    <property type="entry name" value="HAD_sf"/>
</dbReference>
<evidence type="ECO:0000313" key="2">
    <source>
        <dbReference type="Proteomes" id="UP000033980"/>
    </source>
</evidence>
<dbReference type="Proteomes" id="UP000033980">
    <property type="component" value="Unassembled WGS sequence"/>
</dbReference>
<dbReference type="EMBL" id="LCFK01000046">
    <property type="protein sequence ID" value="KKS92395.1"/>
    <property type="molecule type" value="Genomic_DNA"/>
</dbReference>
<accession>A0A0G1D393</accession>
<proteinExistence type="predicted"/>
<reference evidence="1 2" key="1">
    <citation type="journal article" date="2015" name="Nature">
        <title>rRNA introns, odd ribosomes, and small enigmatic genomes across a large radiation of phyla.</title>
        <authorList>
            <person name="Brown C.T."/>
            <person name="Hug L.A."/>
            <person name="Thomas B.C."/>
            <person name="Sharon I."/>
            <person name="Castelle C.J."/>
            <person name="Singh A."/>
            <person name="Wilkins M.J."/>
            <person name="Williams K.H."/>
            <person name="Banfield J.F."/>
        </authorList>
    </citation>
    <scope>NUCLEOTIDE SEQUENCE [LARGE SCALE GENOMIC DNA]</scope>
</reference>
<dbReference type="Pfam" id="PF00702">
    <property type="entry name" value="Hydrolase"/>
    <property type="match status" value="1"/>
</dbReference>
<comment type="caution">
    <text evidence="1">The sequence shown here is derived from an EMBL/GenBank/DDBJ whole genome shotgun (WGS) entry which is preliminary data.</text>
</comment>
<dbReference type="AlphaFoldDB" id="A0A0G1D393"/>
<protein>
    <submittedName>
        <fullName evidence="1">Uncharacterized protein</fullName>
    </submittedName>
</protein>
<dbReference type="Gene3D" id="3.40.50.1000">
    <property type="entry name" value="HAD superfamily/HAD-like"/>
    <property type="match status" value="1"/>
</dbReference>
<gene>
    <name evidence="1" type="ORF">UV68_C0046G0009</name>
</gene>
<organism evidence="1 2">
    <name type="scientific">Candidatus Collierbacteria bacterium GW2011_GWC2_43_12</name>
    <dbReference type="NCBI Taxonomy" id="1618390"/>
    <lineage>
        <taxon>Bacteria</taxon>
        <taxon>Candidatus Collieribacteriota</taxon>
    </lineage>
</organism>
<evidence type="ECO:0000313" key="1">
    <source>
        <dbReference type="EMBL" id="KKS92395.1"/>
    </source>
</evidence>
<dbReference type="InterPro" id="IPR036412">
    <property type="entry name" value="HAD-like_sf"/>
</dbReference>
<dbReference type="PANTHER" id="PTHR43611:SF3">
    <property type="entry name" value="FLAVIN MONONUCLEOTIDE HYDROLASE 1, CHLOROPLATIC"/>
    <property type="match status" value="1"/>
</dbReference>
<dbReference type="PANTHER" id="PTHR43611">
    <property type="entry name" value="ALPHA-D-GLUCOSE 1-PHOSPHATE PHOSPHATASE"/>
    <property type="match status" value="1"/>
</dbReference>
<dbReference type="SUPFAM" id="SSF56784">
    <property type="entry name" value="HAD-like"/>
    <property type="match status" value="1"/>
</dbReference>